<keyword evidence="8" id="KW-0067">ATP-binding</keyword>
<evidence type="ECO:0000259" key="13">
    <source>
        <dbReference type="Pfam" id="PF13087"/>
    </source>
</evidence>
<feature type="domain" description="DNA2/NAM7 helicase-like C-terminal" evidence="13">
    <location>
        <begin position="596"/>
        <end position="798"/>
    </location>
</feature>
<keyword evidence="9" id="KW-0943">RNA-mediated gene silencing</keyword>
<dbReference type="PANTHER" id="PTHR45418">
    <property type="entry name" value="CANCER/TESTIS ANTIGEN 55"/>
    <property type="match status" value="1"/>
</dbReference>
<gene>
    <name evidence="15" type="ORF">H6P81_004862</name>
</gene>
<evidence type="ECO:0000256" key="8">
    <source>
        <dbReference type="ARBA" id="ARBA00022840"/>
    </source>
</evidence>
<dbReference type="InterPro" id="IPR047187">
    <property type="entry name" value="SF1_C_Upf1"/>
</dbReference>
<dbReference type="CDD" id="cd18038">
    <property type="entry name" value="DEXXQc_Helz-like"/>
    <property type="match status" value="1"/>
</dbReference>
<feature type="domain" description="Helicase MOV-10-like beta-barrel" evidence="14">
    <location>
        <begin position="268"/>
        <end position="351"/>
    </location>
</feature>
<organism evidence="15 16">
    <name type="scientific">Aristolochia fimbriata</name>
    <name type="common">White veined hardy Dutchman's pipe vine</name>
    <dbReference type="NCBI Taxonomy" id="158543"/>
    <lineage>
        <taxon>Eukaryota</taxon>
        <taxon>Viridiplantae</taxon>
        <taxon>Streptophyta</taxon>
        <taxon>Embryophyta</taxon>
        <taxon>Tracheophyta</taxon>
        <taxon>Spermatophyta</taxon>
        <taxon>Magnoliopsida</taxon>
        <taxon>Magnoliidae</taxon>
        <taxon>Piperales</taxon>
        <taxon>Aristolochiaceae</taxon>
        <taxon>Aristolochia</taxon>
    </lineage>
</organism>
<feature type="domain" description="DNA2/NAM7 helicase helicase" evidence="12">
    <location>
        <begin position="515"/>
        <end position="588"/>
    </location>
</feature>
<dbReference type="InterPro" id="IPR041679">
    <property type="entry name" value="DNA2/NAM7-like_C"/>
</dbReference>
<dbReference type="GO" id="GO:0005524">
    <property type="term" value="F:ATP binding"/>
    <property type="evidence" value="ECO:0007669"/>
    <property type="project" value="UniProtKB-KW"/>
</dbReference>
<reference evidence="15 16" key="1">
    <citation type="submission" date="2021-07" db="EMBL/GenBank/DDBJ databases">
        <title>The Aristolochia fimbriata genome: insights into angiosperm evolution, floral development and chemical biosynthesis.</title>
        <authorList>
            <person name="Jiao Y."/>
        </authorList>
    </citation>
    <scope>NUCLEOTIDE SEQUENCE [LARGE SCALE GENOMIC DNA]</scope>
    <source>
        <strain evidence="15">IBCAS-2021</strain>
        <tissue evidence="15">Leaf</tissue>
    </source>
</reference>
<sequence>MLHNLDPDDDNYSVIGEEHKIGFLDYHSEMSAQDFDSNEEGPVIISTPFAFVNGNPQCAPIGTKMSDTITIRNTTPESIELWGVSIYSSNPDGCYTLSLTRPPRDEFDEEAGRYLELTCLDDRVLQPNSTLTIWLSCKLQVIGLHCTVIHFDVGDDKIERVGFLLGEDKISQSLVSSRPYSRRPRKKAPFFDQYKEGFVPGPRVTKATQNFKYSLPRFAIPEGVRQSVQRKEIPEVILGGLNEDNYVDFFKNLLYLEEIHLEEEMRQYDMECVTMSRRGKCLALQVLGLAEKRPSLVTGDDILVKFSREDNADAKRYQGWIHRVEADEVFLKFADEFHQSHQDSELYDVSFKFNRVNLRRCYQALKLAEAELTKQFLFPSEQRFIDVTPVKPLNHSLNEEQLSSVERILACKGAPPYVIHGPPGTGKTVTLVEAILQLYKITKGRRNAPILVCAASNSAADHILDRLVRNNMISVKKNEIFRLNAPSRVYDDVQPEMLQFCFFDDMVFKCPPLNALLRYKIIISTYSSASLLYAEGVRRGHFSHLFLDEAGQASEPEIMISIANFCSRETVVVLAGDPVQLGPVVYSKDAESFGLGKSYLERLFECDPYVNGDENFVTKLVRNYRCHSAILKLPSELFYKGELMAFKEDRDTSLSDWRDLPCKDFPVLYVGIQGCDEREGNNPSWFNRFEASKVVEIISRLSGSTDVTEEDIGVITPYRQQVAKIKEALQAIGMEGVKVGSVEQFQGQERRVIIISTVRSTVKHNEFDSRHNLGFLTNPKRLNVSVTRAKSLLVIVGNPYIITKDPYWDKLLRYCSDNNSYQGCMLPPPEKHKLSISHAGPASQLNAHQVTEQPPLGDWGEDSGRFENSPKPAVDSGEWGEDSGGFENSPKPAAESVDWDEDSWRNEDLPIPTPETGYPCEGETSDSSRYRKDPTPCFDESQWSDGWTS</sequence>
<accession>A0AAV7ESY4</accession>
<dbReference type="Pfam" id="PF13087">
    <property type="entry name" value="AAA_12"/>
    <property type="match status" value="1"/>
</dbReference>
<dbReference type="EC" id="3.6.4.13" evidence="3"/>
<feature type="region of interest" description="Disordered" evidence="11">
    <location>
        <begin position="852"/>
        <end position="949"/>
    </location>
</feature>
<keyword evidence="5" id="KW-0547">Nucleotide-binding</keyword>
<evidence type="ECO:0000256" key="9">
    <source>
        <dbReference type="ARBA" id="ARBA00023158"/>
    </source>
</evidence>
<dbReference type="GO" id="GO:0032574">
    <property type="term" value="F:5'-3' RNA helicase activity"/>
    <property type="evidence" value="ECO:0007669"/>
    <property type="project" value="InterPro"/>
</dbReference>
<dbReference type="CDD" id="cd18808">
    <property type="entry name" value="SF1_C_Upf1"/>
    <property type="match status" value="1"/>
</dbReference>
<evidence type="ECO:0000256" key="2">
    <source>
        <dbReference type="ARBA" id="ARBA00005601"/>
    </source>
</evidence>
<dbReference type="PANTHER" id="PTHR45418:SF1">
    <property type="entry name" value="CANCER_TESTIS ANTIGEN 55"/>
    <property type="match status" value="1"/>
</dbReference>
<evidence type="ECO:0000256" key="11">
    <source>
        <dbReference type="SAM" id="MobiDB-lite"/>
    </source>
</evidence>
<dbReference type="Proteomes" id="UP000825729">
    <property type="component" value="Unassembled WGS sequence"/>
</dbReference>
<evidence type="ECO:0000256" key="5">
    <source>
        <dbReference type="ARBA" id="ARBA00022741"/>
    </source>
</evidence>
<evidence type="ECO:0000259" key="14">
    <source>
        <dbReference type="Pfam" id="PF21634"/>
    </source>
</evidence>
<comment type="caution">
    <text evidence="15">The sequence shown here is derived from an EMBL/GenBank/DDBJ whole genome shotgun (WGS) entry which is preliminary data.</text>
</comment>
<dbReference type="Pfam" id="PF21634">
    <property type="entry name" value="MOV-10_beta-barrel"/>
    <property type="match status" value="1"/>
</dbReference>
<dbReference type="EMBL" id="JAINDJ010000003">
    <property type="protein sequence ID" value="KAG9451958.1"/>
    <property type="molecule type" value="Genomic_DNA"/>
</dbReference>
<evidence type="ECO:0000256" key="1">
    <source>
        <dbReference type="ARBA" id="ARBA00004496"/>
    </source>
</evidence>
<name>A0AAV7ESY4_ARIFI</name>
<comment type="catalytic activity">
    <reaction evidence="10">
        <text>ATP + H2O = ADP + phosphate + H(+)</text>
        <dbReference type="Rhea" id="RHEA:13065"/>
        <dbReference type="ChEBI" id="CHEBI:15377"/>
        <dbReference type="ChEBI" id="CHEBI:15378"/>
        <dbReference type="ChEBI" id="CHEBI:30616"/>
        <dbReference type="ChEBI" id="CHEBI:43474"/>
        <dbReference type="ChEBI" id="CHEBI:456216"/>
        <dbReference type="EC" id="3.6.4.13"/>
    </reaction>
</comment>
<dbReference type="InterPro" id="IPR049080">
    <property type="entry name" value="MOV-10-like_beta-barrel"/>
</dbReference>
<evidence type="ECO:0000256" key="4">
    <source>
        <dbReference type="ARBA" id="ARBA00022490"/>
    </source>
</evidence>
<comment type="similarity">
    <text evidence="2">Belongs to the DNA2/NAM7 helicase family. SDE3 subfamily.</text>
</comment>
<keyword evidence="7" id="KW-0347">Helicase</keyword>
<evidence type="ECO:0000256" key="7">
    <source>
        <dbReference type="ARBA" id="ARBA00022806"/>
    </source>
</evidence>
<dbReference type="InterPro" id="IPR041677">
    <property type="entry name" value="DNA2/NAM7_AAA_11"/>
</dbReference>
<protein>
    <recommendedName>
        <fullName evidence="3">RNA helicase</fullName>
        <ecNumber evidence="3">3.6.4.13</ecNumber>
    </recommendedName>
</protein>
<evidence type="ECO:0000256" key="3">
    <source>
        <dbReference type="ARBA" id="ARBA00012552"/>
    </source>
</evidence>
<evidence type="ECO:0000313" key="16">
    <source>
        <dbReference type="Proteomes" id="UP000825729"/>
    </source>
</evidence>
<dbReference type="InterPro" id="IPR027417">
    <property type="entry name" value="P-loop_NTPase"/>
</dbReference>
<dbReference type="GO" id="GO:0003723">
    <property type="term" value="F:RNA binding"/>
    <property type="evidence" value="ECO:0007669"/>
    <property type="project" value="InterPro"/>
</dbReference>
<dbReference type="InterPro" id="IPR026122">
    <property type="entry name" value="MOV-10/SDE3_DEXXQ/H-box"/>
</dbReference>
<comment type="subcellular location">
    <subcellularLocation>
        <location evidence="1">Cytoplasm</location>
    </subcellularLocation>
</comment>
<dbReference type="Gene3D" id="3.40.50.300">
    <property type="entry name" value="P-loop containing nucleotide triphosphate hydrolases"/>
    <property type="match status" value="3"/>
</dbReference>
<evidence type="ECO:0000256" key="10">
    <source>
        <dbReference type="ARBA" id="ARBA00047984"/>
    </source>
</evidence>
<dbReference type="FunFam" id="3.40.50.300:FF:001468">
    <property type="entry name" value="Probable RNA helicase SDE3"/>
    <property type="match status" value="1"/>
</dbReference>
<dbReference type="GO" id="GO:0016787">
    <property type="term" value="F:hydrolase activity"/>
    <property type="evidence" value="ECO:0007669"/>
    <property type="project" value="UniProtKB-KW"/>
</dbReference>
<keyword evidence="4" id="KW-0963">Cytoplasm</keyword>
<dbReference type="SUPFAM" id="SSF52540">
    <property type="entry name" value="P-loop containing nucleoside triphosphate hydrolases"/>
    <property type="match status" value="1"/>
</dbReference>
<dbReference type="Pfam" id="PF13086">
    <property type="entry name" value="AAA_11"/>
    <property type="match status" value="2"/>
</dbReference>
<keyword evidence="6" id="KW-0378">Hydrolase</keyword>
<dbReference type="GO" id="GO:0005737">
    <property type="term" value="C:cytoplasm"/>
    <property type="evidence" value="ECO:0007669"/>
    <property type="project" value="UniProtKB-SubCell"/>
</dbReference>
<evidence type="ECO:0000259" key="12">
    <source>
        <dbReference type="Pfam" id="PF13086"/>
    </source>
</evidence>
<proteinExistence type="inferred from homology"/>
<feature type="domain" description="DNA2/NAM7 helicase helicase" evidence="12">
    <location>
        <begin position="397"/>
        <end position="498"/>
    </location>
</feature>
<dbReference type="GO" id="GO:0031047">
    <property type="term" value="P:regulatory ncRNA-mediated gene silencing"/>
    <property type="evidence" value="ECO:0007669"/>
    <property type="project" value="UniProtKB-KW"/>
</dbReference>
<keyword evidence="16" id="KW-1185">Reference proteome</keyword>
<dbReference type="FunFam" id="3.40.50.300:FF:001295">
    <property type="entry name" value="Probable RNA helicase SDE3"/>
    <property type="match status" value="1"/>
</dbReference>
<evidence type="ECO:0000313" key="15">
    <source>
        <dbReference type="EMBL" id="KAG9451958.1"/>
    </source>
</evidence>
<evidence type="ECO:0000256" key="6">
    <source>
        <dbReference type="ARBA" id="ARBA00022801"/>
    </source>
</evidence>
<dbReference type="AlphaFoldDB" id="A0AAV7ESY4"/>
<dbReference type="Gene3D" id="2.40.30.270">
    <property type="match status" value="1"/>
</dbReference>